<dbReference type="AlphaFoldDB" id="A0A6G0SV29"/>
<comment type="caution">
    <text evidence="1">The sequence shown here is derived from an EMBL/GenBank/DDBJ whole genome shotgun (WGS) entry which is preliminary data.</text>
</comment>
<keyword evidence="2" id="KW-1185">Reference proteome</keyword>
<protein>
    <submittedName>
        <fullName evidence="1">Uncharacterized protein</fullName>
    </submittedName>
</protein>
<proteinExistence type="predicted"/>
<dbReference type="Proteomes" id="UP000475862">
    <property type="component" value="Unassembled WGS sequence"/>
</dbReference>
<evidence type="ECO:0000313" key="1">
    <source>
        <dbReference type="EMBL" id="KAE9521561.1"/>
    </source>
</evidence>
<gene>
    <name evidence="1" type="ORF">AGLY_018025</name>
</gene>
<reference evidence="1 2" key="1">
    <citation type="submission" date="2019-08" db="EMBL/GenBank/DDBJ databases">
        <title>The genome of the soybean aphid Biotype 1, its phylome, world population structure and adaptation to the North American continent.</title>
        <authorList>
            <person name="Giordano R."/>
            <person name="Donthu R.K."/>
            <person name="Hernandez A.G."/>
            <person name="Wright C.L."/>
            <person name="Zimin A.V."/>
        </authorList>
    </citation>
    <scope>NUCLEOTIDE SEQUENCE [LARGE SCALE GENOMIC DNA]</scope>
    <source>
        <tissue evidence="1">Whole aphids</tissue>
    </source>
</reference>
<sequence>MAGGFLDLAGGLVVTGNLGRASTAGGRETVVFFLDEPLFTTVDHWASASVSMADSTLVSLISTGFWGLPGVFVLRALLLFLVASSASKTESLFHQLGVRMVSVLASFTTGFCRTSGETVSELSATSHFGFFRDGDGVGEVSFKFLFVSRTSRVLDISASKDAKRCTPGTSLTASILVTETADFRVDFMNLRLASRSTGS</sequence>
<name>A0A6G0SV29_APHGL</name>
<dbReference type="EMBL" id="VYZN01002678">
    <property type="protein sequence ID" value="KAE9521561.1"/>
    <property type="molecule type" value="Genomic_DNA"/>
</dbReference>
<accession>A0A6G0SV29</accession>
<organism evidence="1 2">
    <name type="scientific">Aphis glycines</name>
    <name type="common">Soybean aphid</name>
    <dbReference type="NCBI Taxonomy" id="307491"/>
    <lineage>
        <taxon>Eukaryota</taxon>
        <taxon>Metazoa</taxon>
        <taxon>Ecdysozoa</taxon>
        <taxon>Arthropoda</taxon>
        <taxon>Hexapoda</taxon>
        <taxon>Insecta</taxon>
        <taxon>Pterygota</taxon>
        <taxon>Neoptera</taxon>
        <taxon>Paraneoptera</taxon>
        <taxon>Hemiptera</taxon>
        <taxon>Sternorrhyncha</taxon>
        <taxon>Aphidomorpha</taxon>
        <taxon>Aphidoidea</taxon>
        <taxon>Aphididae</taxon>
        <taxon>Aphidini</taxon>
        <taxon>Aphis</taxon>
        <taxon>Aphis</taxon>
    </lineage>
</organism>
<evidence type="ECO:0000313" key="2">
    <source>
        <dbReference type="Proteomes" id="UP000475862"/>
    </source>
</evidence>